<feature type="non-terminal residue" evidence="1">
    <location>
        <position position="1"/>
    </location>
</feature>
<dbReference type="EMBL" id="LASV01000673">
    <property type="protein sequence ID" value="KKA17300.1"/>
    <property type="molecule type" value="Genomic_DNA"/>
</dbReference>
<name>A0A0F4YGS9_RASE3</name>
<evidence type="ECO:0000313" key="2">
    <source>
        <dbReference type="Proteomes" id="UP000053958"/>
    </source>
</evidence>
<dbReference type="AlphaFoldDB" id="A0A0F4YGS9"/>
<organism evidence="1 2">
    <name type="scientific">Rasamsonia emersonii (strain ATCC 16479 / CBS 393.64 / IMI 116815)</name>
    <dbReference type="NCBI Taxonomy" id="1408163"/>
    <lineage>
        <taxon>Eukaryota</taxon>
        <taxon>Fungi</taxon>
        <taxon>Dikarya</taxon>
        <taxon>Ascomycota</taxon>
        <taxon>Pezizomycotina</taxon>
        <taxon>Eurotiomycetes</taxon>
        <taxon>Eurotiomycetidae</taxon>
        <taxon>Eurotiales</taxon>
        <taxon>Trichocomaceae</taxon>
        <taxon>Rasamsonia</taxon>
    </lineage>
</organism>
<evidence type="ECO:0000313" key="1">
    <source>
        <dbReference type="EMBL" id="KKA17300.1"/>
    </source>
</evidence>
<keyword evidence="2" id="KW-1185">Reference proteome</keyword>
<gene>
    <name evidence="1" type="ORF">T310_8906</name>
</gene>
<dbReference type="GeneID" id="25321019"/>
<reference evidence="1 2" key="1">
    <citation type="submission" date="2015-04" db="EMBL/GenBank/DDBJ databases">
        <authorList>
            <person name="Heijne W.H."/>
            <person name="Fedorova N.D."/>
            <person name="Nierman W.C."/>
            <person name="Vollebregt A.W."/>
            <person name="Zhao Z."/>
            <person name="Wu L."/>
            <person name="Kumar M."/>
            <person name="Stam H."/>
            <person name="van den Berg M.A."/>
            <person name="Pel H.J."/>
        </authorList>
    </citation>
    <scope>NUCLEOTIDE SEQUENCE [LARGE SCALE GENOMIC DNA]</scope>
    <source>
        <strain evidence="1 2">CBS 393.64</strain>
    </source>
</reference>
<proteinExistence type="predicted"/>
<sequence length="94" mass="10471">IDSSSNTKKRNTSLNLILLPTYLPTYVINYQRTFLSHHNSLCKVDTLQSTRAVFFLSTPTKLIIIDCIEACLEKKAMIPSYCVATTAGLDSKSV</sequence>
<comment type="caution">
    <text evidence="1">The sequence shown here is derived from an EMBL/GenBank/DDBJ whole genome shotgun (WGS) entry which is preliminary data.</text>
</comment>
<dbReference type="Proteomes" id="UP000053958">
    <property type="component" value="Unassembled WGS sequence"/>
</dbReference>
<protein>
    <submittedName>
        <fullName evidence="1">Uncharacterized protein</fullName>
    </submittedName>
</protein>
<dbReference type="RefSeq" id="XP_013323912.1">
    <property type="nucleotide sequence ID" value="XM_013468458.1"/>
</dbReference>
<accession>A0A0F4YGS9</accession>